<dbReference type="AlphaFoldDB" id="A0A1D2MKY7"/>
<organism evidence="2 3">
    <name type="scientific">Orchesella cincta</name>
    <name type="common">Springtail</name>
    <name type="synonym">Podura cincta</name>
    <dbReference type="NCBI Taxonomy" id="48709"/>
    <lineage>
        <taxon>Eukaryota</taxon>
        <taxon>Metazoa</taxon>
        <taxon>Ecdysozoa</taxon>
        <taxon>Arthropoda</taxon>
        <taxon>Hexapoda</taxon>
        <taxon>Collembola</taxon>
        <taxon>Entomobryomorpha</taxon>
        <taxon>Entomobryoidea</taxon>
        <taxon>Orchesellidae</taxon>
        <taxon>Orchesellinae</taxon>
        <taxon>Orchesella</taxon>
    </lineage>
</organism>
<feature type="region of interest" description="Disordered" evidence="1">
    <location>
        <begin position="32"/>
        <end position="124"/>
    </location>
</feature>
<gene>
    <name evidence="2" type="ORF">Ocin01_13158</name>
</gene>
<sequence>MTTLPNPYTLLPLSPAFLMEAMLFQKPATIPEITLDNDDDAEEDEAYGSGSTTRSSTLSSSSSYFQRSSQSKSPGSASIKTSSTKTATATKSSCRRQGLARSVKKSSGPQQRSVRDMFPIKQSN</sequence>
<proteinExistence type="predicted"/>
<dbReference type="Proteomes" id="UP000094527">
    <property type="component" value="Unassembled WGS sequence"/>
</dbReference>
<reference evidence="2 3" key="1">
    <citation type="journal article" date="2016" name="Genome Biol. Evol.">
        <title>Gene Family Evolution Reflects Adaptation to Soil Environmental Stressors in the Genome of the Collembolan Orchesella cincta.</title>
        <authorList>
            <person name="Faddeeva-Vakhrusheva A."/>
            <person name="Derks M.F."/>
            <person name="Anvar S.Y."/>
            <person name="Agamennone V."/>
            <person name="Suring W."/>
            <person name="Smit S."/>
            <person name="van Straalen N.M."/>
            <person name="Roelofs D."/>
        </authorList>
    </citation>
    <scope>NUCLEOTIDE SEQUENCE [LARGE SCALE GENOMIC DNA]</scope>
    <source>
        <tissue evidence="2">Mixed pool</tissue>
    </source>
</reference>
<dbReference type="EMBL" id="LJIJ01000963">
    <property type="protein sequence ID" value="ODM93524.1"/>
    <property type="molecule type" value="Genomic_DNA"/>
</dbReference>
<evidence type="ECO:0000313" key="2">
    <source>
        <dbReference type="EMBL" id="ODM93524.1"/>
    </source>
</evidence>
<feature type="compositionally biased region" description="Low complexity" evidence="1">
    <location>
        <begin position="47"/>
        <end position="92"/>
    </location>
</feature>
<name>A0A1D2MKY7_ORCCI</name>
<evidence type="ECO:0000256" key="1">
    <source>
        <dbReference type="SAM" id="MobiDB-lite"/>
    </source>
</evidence>
<comment type="caution">
    <text evidence="2">The sequence shown here is derived from an EMBL/GenBank/DDBJ whole genome shotgun (WGS) entry which is preliminary data.</text>
</comment>
<protein>
    <submittedName>
        <fullName evidence="2">Uncharacterized protein</fullName>
    </submittedName>
</protein>
<keyword evidence="3" id="KW-1185">Reference proteome</keyword>
<evidence type="ECO:0000313" key="3">
    <source>
        <dbReference type="Proteomes" id="UP000094527"/>
    </source>
</evidence>
<feature type="compositionally biased region" description="Acidic residues" evidence="1">
    <location>
        <begin position="35"/>
        <end position="46"/>
    </location>
</feature>
<accession>A0A1D2MKY7</accession>